<sequence length="91" mass="9970">MYTITDCGREDTALPTATSRRVSAEARREELEGEGARLSTAQSAAPEFVRHVNNGVAVCAKRGDLSPDTVRRLEAELNRTHEAIACRFGRP</sequence>
<organism evidence="2 3">
    <name type="scientific">Kocuria atrinae</name>
    <dbReference type="NCBI Taxonomy" id="592377"/>
    <lineage>
        <taxon>Bacteria</taxon>
        <taxon>Bacillati</taxon>
        <taxon>Actinomycetota</taxon>
        <taxon>Actinomycetes</taxon>
        <taxon>Micrococcales</taxon>
        <taxon>Micrococcaceae</taxon>
        <taxon>Kocuria</taxon>
    </lineage>
</organism>
<reference evidence="2 3" key="1">
    <citation type="journal article" date="2019" name="Int. J. Syst. Evol. Microbiol.">
        <title>The Global Catalogue of Microorganisms (GCM) 10K type strain sequencing project: providing services to taxonomists for standard genome sequencing and annotation.</title>
        <authorList>
            <consortium name="The Broad Institute Genomics Platform"/>
            <consortium name="The Broad Institute Genome Sequencing Center for Infectious Disease"/>
            <person name="Wu L."/>
            <person name="Ma J."/>
        </authorList>
    </citation>
    <scope>NUCLEOTIDE SEQUENCE [LARGE SCALE GENOMIC DNA]</scope>
    <source>
        <strain evidence="2 3">JCM 15914</strain>
    </source>
</reference>
<feature type="region of interest" description="Disordered" evidence="1">
    <location>
        <begin position="1"/>
        <end position="27"/>
    </location>
</feature>
<dbReference type="EMBL" id="BAAAQA010000029">
    <property type="protein sequence ID" value="GAA2121831.1"/>
    <property type="molecule type" value="Genomic_DNA"/>
</dbReference>
<accession>A0ABN2Y4U4</accession>
<name>A0ABN2Y4U4_9MICC</name>
<gene>
    <name evidence="2" type="ORF">GCM10009824_24540</name>
</gene>
<evidence type="ECO:0000313" key="3">
    <source>
        <dbReference type="Proteomes" id="UP001500166"/>
    </source>
</evidence>
<comment type="caution">
    <text evidence="2">The sequence shown here is derived from an EMBL/GenBank/DDBJ whole genome shotgun (WGS) entry which is preliminary data.</text>
</comment>
<keyword evidence="3" id="KW-1185">Reference proteome</keyword>
<evidence type="ECO:0000313" key="2">
    <source>
        <dbReference type="EMBL" id="GAA2121831.1"/>
    </source>
</evidence>
<proteinExistence type="predicted"/>
<evidence type="ECO:0000256" key="1">
    <source>
        <dbReference type="SAM" id="MobiDB-lite"/>
    </source>
</evidence>
<protein>
    <submittedName>
        <fullName evidence="2">Uncharacterized protein</fullName>
    </submittedName>
</protein>
<dbReference type="Proteomes" id="UP001500166">
    <property type="component" value="Unassembled WGS sequence"/>
</dbReference>